<organism evidence="8 9">
    <name type="scientific">Asterophora parasitica</name>
    <dbReference type="NCBI Taxonomy" id="117018"/>
    <lineage>
        <taxon>Eukaryota</taxon>
        <taxon>Fungi</taxon>
        <taxon>Dikarya</taxon>
        <taxon>Basidiomycota</taxon>
        <taxon>Agaricomycotina</taxon>
        <taxon>Agaricomycetes</taxon>
        <taxon>Agaricomycetidae</taxon>
        <taxon>Agaricales</taxon>
        <taxon>Tricholomatineae</taxon>
        <taxon>Lyophyllaceae</taxon>
        <taxon>Asterophora</taxon>
    </lineage>
</organism>
<feature type="domain" description="Major facilitator superfamily (MFS) profile" evidence="7">
    <location>
        <begin position="40"/>
        <end position="474"/>
    </location>
</feature>
<evidence type="ECO:0000256" key="2">
    <source>
        <dbReference type="ARBA" id="ARBA00022448"/>
    </source>
</evidence>
<name>A0A9P7KFI5_9AGAR</name>
<feature type="transmembrane region" description="Helical" evidence="6">
    <location>
        <begin position="170"/>
        <end position="192"/>
    </location>
</feature>
<evidence type="ECO:0000313" key="9">
    <source>
        <dbReference type="Proteomes" id="UP000775547"/>
    </source>
</evidence>
<dbReference type="AlphaFoldDB" id="A0A9P7KFI5"/>
<feature type="transmembrane region" description="Helical" evidence="6">
    <location>
        <begin position="112"/>
        <end position="131"/>
    </location>
</feature>
<feature type="transmembrane region" description="Helical" evidence="6">
    <location>
        <begin position="289"/>
        <end position="311"/>
    </location>
</feature>
<keyword evidence="4 6" id="KW-1133">Transmembrane helix</keyword>
<dbReference type="EMBL" id="JABCKV010000030">
    <property type="protein sequence ID" value="KAG5645916.1"/>
    <property type="molecule type" value="Genomic_DNA"/>
</dbReference>
<feature type="transmembrane region" description="Helical" evidence="6">
    <location>
        <begin position="137"/>
        <end position="158"/>
    </location>
</feature>
<dbReference type="InterPro" id="IPR020846">
    <property type="entry name" value="MFS_dom"/>
</dbReference>
<proteinExistence type="predicted"/>
<feature type="transmembrane region" description="Helical" evidence="6">
    <location>
        <begin position="323"/>
        <end position="342"/>
    </location>
</feature>
<dbReference type="InterPro" id="IPR011701">
    <property type="entry name" value="MFS"/>
</dbReference>
<feature type="transmembrane region" description="Helical" evidence="6">
    <location>
        <begin position="354"/>
        <end position="372"/>
    </location>
</feature>
<evidence type="ECO:0000256" key="4">
    <source>
        <dbReference type="ARBA" id="ARBA00022989"/>
    </source>
</evidence>
<evidence type="ECO:0000256" key="5">
    <source>
        <dbReference type="ARBA" id="ARBA00023136"/>
    </source>
</evidence>
<keyword evidence="2" id="KW-0813">Transport</keyword>
<feature type="transmembrane region" description="Helical" evidence="6">
    <location>
        <begin position="212"/>
        <end position="234"/>
    </location>
</feature>
<evidence type="ECO:0000256" key="3">
    <source>
        <dbReference type="ARBA" id="ARBA00022692"/>
    </source>
</evidence>
<dbReference type="SUPFAM" id="SSF103473">
    <property type="entry name" value="MFS general substrate transporter"/>
    <property type="match status" value="1"/>
</dbReference>
<evidence type="ECO:0000256" key="6">
    <source>
        <dbReference type="SAM" id="Phobius"/>
    </source>
</evidence>
<reference evidence="8" key="1">
    <citation type="submission" date="2020-07" db="EMBL/GenBank/DDBJ databases">
        <authorList>
            <person name="Nieuwenhuis M."/>
            <person name="Van De Peppel L.J.J."/>
        </authorList>
    </citation>
    <scope>NUCLEOTIDE SEQUENCE</scope>
    <source>
        <strain evidence="8">AP01</strain>
        <tissue evidence="8">Mycelium</tissue>
    </source>
</reference>
<protein>
    <recommendedName>
        <fullName evidence="7">Major facilitator superfamily (MFS) profile domain-containing protein</fullName>
    </recommendedName>
</protein>
<dbReference type="InterPro" id="IPR001958">
    <property type="entry name" value="Tet-R_TetA/multi-R_MdtG-like"/>
</dbReference>
<accession>A0A9P7KFI5</accession>
<keyword evidence="9" id="KW-1185">Reference proteome</keyword>
<dbReference type="GO" id="GO:0022857">
    <property type="term" value="F:transmembrane transporter activity"/>
    <property type="evidence" value="ECO:0007669"/>
    <property type="project" value="InterPro"/>
</dbReference>
<dbReference type="OrthoDB" id="419616at2759"/>
<reference evidence="8" key="2">
    <citation type="submission" date="2021-10" db="EMBL/GenBank/DDBJ databases">
        <title>Phylogenomics reveals ancestral predisposition of the termite-cultivated fungus Termitomyces towards a domesticated lifestyle.</title>
        <authorList>
            <person name="Auxier B."/>
            <person name="Grum-Grzhimaylo A."/>
            <person name="Cardenas M.E."/>
            <person name="Lodge J.D."/>
            <person name="Laessoe T."/>
            <person name="Pedersen O."/>
            <person name="Smith M.E."/>
            <person name="Kuyper T.W."/>
            <person name="Franco-Molano E.A."/>
            <person name="Baroni T.J."/>
            <person name="Aanen D.K."/>
        </authorList>
    </citation>
    <scope>NUCLEOTIDE SEQUENCE</scope>
    <source>
        <strain evidence="8">AP01</strain>
        <tissue evidence="8">Mycelium</tissue>
    </source>
</reference>
<keyword evidence="5 6" id="KW-0472">Membrane</keyword>
<dbReference type="Pfam" id="PF07690">
    <property type="entry name" value="MFS_1"/>
    <property type="match status" value="1"/>
</dbReference>
<dbReference type="PROSITE" id="PS50850">
    <property type="entry name" value="MFS"/>
    <property type="match status" value="1"/>
</dbReference>
<dbReference type="GO" id="GO:0016020">
    <property type="term" value="C:membrane"/>
    <property type="evidence" value="ECO:0007669"/>
    <property type="project" value="UniProtKB-SubCell"/>
</dbReference>
<sequence>MSTLLRNASDDTLCDDSSALLADPEARSKLPGATPLPKAQLAALCSVRLVDPVAFTQVFPYINEFITILNVTNDPSQIGFYSGLVESSFAVAQLLSIYQWAKLSDIVGRRPVVILGTLGLVITTALLGFSSSLSQILLSRCLAGLFSGNVAVIHSVLGELTDSTNQGLAFPIYGLFWPLGAIIGPLIGGTLSNPATKYPLLFDMPLLRTFPYLLPCITSALFGLCGVVLAYYFLDETLPAKRRVVGKGTHVHGSYGATDAQDTPRSAPPPISIATLLSIPTIRALSTSGFALCFIATAFDVVFVLFCYSPVETGGLAFSATQIGYSLAVAGAISAGIQLIFLPTLLRTFEITKLYSFCMNLWPITFAALPFLNCLARNGLDPATGSVRPEALGSIWVAIAVVLGTSRVGCLAYSVSMIMVKDHAPCSQSLGSTNGLVQFSMCLARAFAPIFVRYVNPQIFIPLQEANFVHLFVT</sequence>
<comment type="subcellular location">
    <subcellularLocation>
        <location evidence="1">Membrane</location>
        <topology evidence="1">Multi-pass membrane protein</topology>
    </subcellularLocation>
</comment>
<dbReference type="PANTHER" id="PTHR23504">
    <property type="entry name" value="MAJOR FACILITATOR SUPERFAMILY DOMAIN-CONTAINING PROTEIN 10"/>
    <property type="match status" value="1"/>
</dbReference>
<dbReference type="PRINTS" id="PR01035">
    <property type="entry name" value="TCRTETA"/>
</dbReference>
<evidence type="ECO:0000313" key="8">
    <source>
        <dbReference type="EMBL" id="KAG5645916.1"/>
    </source>
</evidence>
<evidence type="ECO:0000259" key="7">
    <source>
        <dbReference type="PROSITE" id="PS50850"/>
    </source>
</evidence>
<feature type="transmembrane region" description="Helical" evidence="6">
    <location>
        <begin position="392"/>
        <end position="413"/>
    </location>
</feature>
<dbReference type="Gene3D" id="1.20.1250.20">
    <property type="entry name" value="MFS general substrate transporter like domains"/>
    <property type="match status" value="1"/>
</dbReference>
<dbReference type="InterPro" id="IPR036259">
    <property type="entry name" value="MFS_trans_sf"/>
</dbReference>
<dbReference type="PANTHER" id="PTHR23504:SF15">
    <property type="entry name" value="MAJOR FACILITATOR SUPERFAMILY (MFS) PROFILE DOMAIN-CONTAINING PROTEIN"/>
    <property type="match status" value="1"/>
</dbReference>
<comment type="caution">
    <text evidence="8">The sequence shown here is derived from an EMBL/GenBank/DDBJ whole genome shotgun (WGS) entry which is preliminary data.</text>
</comment>
<evidence type="ECO:0000256" key="1">
    <source>
        <dbReference type="ARBA" id="ARBA00004141"/>
    </source>
</evidence>
<dbReference type="Proteomes" id="UP000775547">
    <property type="component" value="Unassembled WGS sequence"/>
</dbReference>
<keyword evidence="3 6" id="KW-0812">Transmembrane</keyword>
<gene>
    <name evidence="8" type="ORF">DXG03_005063</name>
</gene>